<organism evidence="6 7">
    <name type="scientific">Brachionus calyciflorus</name>
    <dbReference type="NCBI Taxonomy" id="104777"/>
    <lineage>
        <taxon>Eukaryota</taxon>
        <taxon>Metazoa</taxon>
        <taxon>Spiralia</taxon>
        <taxon>Gnathifera</taxon>
        <taxon>Rotifera</taxon>
        <taxon>Eurotatoria</taxon>
        <taxon>Monogononta</taxon>
        <taxon>Pseudotrocha</taxon>
        <taxon>Ploima</taxon>
        <taxon>Brachionidae</taxon>
        <taxon>Brachionus</taxon>
    </lineage>
</organism>
<dbReference type="GO" id="GO:0008270">
    <property type="term" value="F:zinc ion binding"/>
    <property type="evidence" value="ECO:0007669"/>
    <property type="project" value="UniProtKB-KW"/>
</dbReference>
<gene>
    <name evidence="6" type="ORF">OXX778_LOCUS7839</name>
</gene>
<evidence type="ECO:0000313" key="6">
    <source>
        <dbReference type="EMBL" id="CAF0828461.1"/>
    </source>
</evidence>
<dbReference type="EMBL" id="CAJNOC010001032">
    <property type="protein sequence ID" value="CAF0828461.1"/>
    <property type="molecule type" value="Genomic_DNA"/>
</dbReference>
<dbReference type="PANTHER" id="PTHR47160:SF10">
    <property type="entry name" value="MULE TRANSPOSASE DOMAIN-CONTAINING PROTEIN"/>
    <property type="match status" value="1"/>
</dbReference>
<name>A0A813UWT5_9BILA</name>
<dbReference type="Gene3D" id="2.20.25.240">
    <property type="match status" value="1"/>
</dbReference>
<accession>A0A813UWT5</accession>
<evidence type="ECO:0000313" key="7">
    <source>
        <dbReference type="Proteomes" id="UP000663879"/>
    </source>
</evidence>
<feature type="domain" description="FLYWCH-type" evidence="5">
    <location>
        <begin position="118"/>
        <end position="179"/>
    </location>
</feature>
<dbReference type="InterPro" id="IPR007588">
    <property type="entry name" value="Znf_FLYWCH"/>
</dbReference>
<keyword evidence="1" id="KW-0479">Metal-binding</keyword>
<feature type="region of interest" description="Disordered" evidence="4">
    <location>
        <begin position="1"/>
        <end position="31"/>
    </location>
</feature>
<protein>
    <recommendedName>
        <fullName evidence="5">FLYWCH-type domain-containing protein</fullName>
    </recommendedName>
</protein>
<keyword evidence="7" id="KW-1185">Reference proteome</keyword>
<sequence>MNLDSPITSRLRSNANFQPTSLKKPKRKPRQVKQISYDQVEKLVDEICSVPQVFDIPDDDNYLNKIAIDDNIDENSVKINKLETSEINEEKKIDKLVFELNNLAIKSDMENHTWELFKTQKKGYKVFSLGFTYTIDKPKLSEVEFATKIYWKCTSTDCKARAISNGLIPPLKMTQVHNHLMNPSKLDYLNTLEKIKHQALNSDDKPRAIIRKAQVDMSIESISLLKKTAVRQIIQRTRNKQELSGFNAKCLSQLEIPNELSFTYIKKNFLFADSGINDKNRTFTDWYCDGTFDISPTLFKQVYTIHIKIDEIALPMVYILLPNKKQATYKKAFKLVSKSLSILPSSINMDFEIAAINAAKSVFSCKIHGCFFHLSQSLWRQVQTRGLVKNWYEENFRLSFKRIQALAFIPLKDVYEGFEYVKSISPQNLNPIISYFESNYVGRLKMGNRISPRFPKELWNVFDRVNENLPRTNNDVESWHSRIKPDTRQNLTVGKLFPQEQSFMESNLVSIFQGSKNKKKITKAQLEKNQ</sequence>
<comment type="caution">
    <text evidence="6">The sequence shown here is derived from an EMBL/GenBank/DDBJ whole genome shotgun (WGS) entry which is preliminary data.</text>
</comment>
<dbReference type="Pfam" id="PF04500">
    <property type="entry name" value="FLYWCH"/>
    <property type="match status" value="1"/>
</dbReference>
<keyword evidence="3" id="KW-0862">Zinc</keyword>
<dbReference type="Proteomes" id="UP000663879">
    <property type="component" value="Unassembled WGS sequence"/>
</dbReference>
<evidence type="ECO:0000259" key="5">
    <source>
        <dbReference type="Pfam" id="PF04500"/>
    </source>
</evidence>
<feature type="compositionally biased region" description="Polar residues" evidence="4">
    <location>
        <begin position="1"/>
        <end position="21"/>
    </location>
</feature>
<evidence type="ECO:0000256" key="2">
    <source>
        <dbReference type="ARBA" id="ARBA00022771"/>
    </source>
</evidence>
<evidence type="ECO:0000256" key="4">
    <source>
        <dbReference type="SAM" id="MobiDB-lite"/>
    </source>
</evidence>
<proteinExistence type="predicted"/>
<evidence type="ECO:0000256" key="1">
    <source>
        <dbReference type="ARBA" id="ARBA00022723"/>
    </source>
</evidence>
<evidence type="ECO:0000256" key="3">
    <source>
        <dbReference type="ARBA" id="ARBA00022833"/>
    </source>
</evidence>
<keyword evidence="2" id="KW-0863">Zinc-finger</keyword>
<dbReference type="PANTHER" id="PTHR47160">
    <property type="entry name" value="PUTATIVE-RELATED"/>
    <property type="match status" value="1"/>
</dbReference>
<dbReference type="AlphaFoldDB" id="A0A813UWT5"/>
<reference evidence="6" key="1">
    <citation type="submission" date="2021-02" db="EMBL/GenBank/DDBJ databases">
        <authorList>
            <person name="Nowell W R."/>
        </authorList>
    </citation>
    <scope>NUCLEOTIDE SEQUENCE</scope>
    <source>
        <strain evidence="6">Ploen Becks lab</strain>
    </source>
</reference>
<dbReference type="OrthoDB" id="10029846at2759"/>